<name>A0A1C7N8Y9_9FUNG</name>
<keyword evidence="3" id="KW-1185">Reference proteome</keyword>
<evidence type="ECO:0000313" key="3">
    <source>
        <dbReference type="Proteomes" id="UP000093000"/>
    </source>
</evidence>
<dbReference type="InterPro" id="IPR057514">
    <property type="entry name" value="NTF2_SigF"/>
</dbReference>
<dbReference type="AlphaFoldDB" id="A0A1C7N8Y9"/>
<sequence>MDIFDNKHSVSSEEEVNHCQEIITRVITDLFSYDDTKRRRIIDQYYFPNALFTSPLLQTTGAHSIKHVLLVWKALNKIPPEITKICFDGKTCIAFLTQTLCPRMFPWVQISFPVTVVLEFKETDLDSGLLKIMMHEEHWTIDGLLKATPIISFWYDHILRPMVGRLLSVTGEAVYTATETAALLVKRNKEIEEARQRLEAGQHQTYRTEQEECMMLRIKNTPNDLSD</sequence>
<dbReference type="EMBL" id="LUGH01000381">
    <property type="protein sequence ID" value="OBZ85593.1"/>
    <property type="molecule type" value="Genomic_DNA"/>
</dbReference>
<comment type="caution">
    <text evidence="2">The sequence shown here is derived from an EMBL/GenBank/DDBJ whole genome shotgun (WGS) entry which is preliminary data.</text>
</comment>
<reference evidence="2 3" key="1">
    <citation type="submission" date="2016-03" db="EMBL/GenBank/DDBJ databases">
        <title>Choanephora cucurbitarum.</title>
        <authorList>
            <person name="Min B."/>
            <person name="Park H."/>
            <person name="Park J.-H."/>
            <person name="Shin H.-D."/>
            <person name="Choi I.-G."/>
        </authorList>
    </citation>
    <scope>NUCLEOTIDE SEQUENCE [LARGE SCALE GENOMIC DNA]</scope>
    <source>
        <strain evidence="2 3">KUS-F28377</strain>
    </source>
</reference>
<proteinExistence type="predicted"/>
<dbReference type="InParanoid" id="A0A1C7N8Y9"/>
<feature type="domain" description="SigF-like NTF2-like" evidence="1">
    <location>
        <begin position="23"/>
        <end position="153"/>
    </location>
</feature>
<gene>
    <name evidence="2" type="ORF">A0J61_06367</name>
</gene>
<protein>
    <recommendedName>
        <fullName evidence="1">SigF-like NTF2-like domain-containing protein</fullName>
    </recommendedName>
</protein>
<dbReference type="Proteomes" id="UP000093000">
    <property type="component" value="Unassembled WGS sequence"/>
</dbReference>
<organism evidence="2 3">
    <name type="scientific">Choanephora cucurbitarum</name>
    <dbReference type="NCBI Taxonomy" id="101091"/>
    <lineage>
        <taxon>Eukaryota</taxon>
        <taxon>Fungi</taxon>
        <taxon>Fungi incertae sedis</taxon>
        <taxon>Mucoromycota</taxon>
        <taxon>Mucoromycotina</taxon>
        <taxon>Mucoromycetes</taxon>
        <taxon>Mucorales</taxon>
        <taxon>Mucorineae</taxon>
        <taxon>Choanephoraceae</taxon>
        <taxon>Choanephoroideae</taxon>
        <taxon>Choanephora</taxon>
    </lineage>
</organism>
<dbReference type="Pfam" id="PF24840">
    <property type="entry name" value="NTF2_SigF"/>
    <property type="match status" value="1"/>
</dbReference>
<evidence type="ECO:0000259" key="1">
    <source>
        <dbReference type="Pfam" id="PF24840"/>
    </source>
</evidence>
<evidence type="ECO:0000313" key="2">
    <source>
        <dbReference type="EMBL" id="OBZ85593.1"/>
    </source>
</evidence>
<accession>A0A1C7N8Y9</accession>
<dbReference type="OrthoDB" id="5580651at2759"/>